<organism evidence="8 9">
    <name type="scientific">Nocardiopsis sinuspersici</name>
    <dbReference type="NCBI Taxonomy" id="501010"/>
    <lineage>
        <taxon>Bacteria</taxon>
        <taxon>Bacillati</taxon>
        <taxon>Actinomycetota</taxon>
        <taxon>Actinomycetes</taxon>
        <taxon>Streptosporangiales</taxon>
        <taxon>Nocardiopsidaceae</taxon>
        <taxon>Nocardiopsis</taxon>
    </lineage>
</organism>
<evidence type="ECO:0000256" key="1">
    <source>
        <dbReference type="ARBA" id="ARBA00008761"/>
    </source>
</evidence>
<dbReference type="NCBIfam" id="TIGR01766">
    <property type="entry name" value="IS200/IS605 family accessory protein TnpB-like domain"/>
    <property type="match status" value="1"/>
</dbReference>
<protein>
    <submittedName>
        <fullName evidence="8">IS605 OrfB family transposase</fullName>
    </submittedName>
</protein>
<gene>
    <name evidence="8" type="ORF">HNR06_003341</name>
</gene>
<name>A0A7Y9XDF4_9ACTN</name>
<comment type="similarity">
    <text evidence="2">In the N-terminal section; belongs to the transposase 2 family.</text>
</comment>
<dbReference type="GO" id="GO:0006310">
    <property type="term" value="P:DNA recombination"/>
    <property type="evidence" value="ECO:0007669"/>
    <property type="project" value="UniProtKB-KW"/>
</dbReference>
<proteinExistence type="inferred from homology"/>
<dbReference type="Pfam" id="PF01385">
    <property type="entry name" value="OrfB_IS605"/>
    <property type="match status" value="1"/>
</dbReference>
<keyword evidence="4" id="KW-0238">DNA-binding</keyword>
<evidence type="ECO:0000259" key="7">
    <source>
        <dbReference type="Pfam" id="PF07282"/>
    </source>
</evidence>
<evidence type="ECO:0000259" key="6">
    <source>
        <dbReference type="Pfam" id="PF01385"/>
    </source>
</evidence>
<dbReference type="Proteomes" id="UP000584931">
    <property type="component" value="Unassembled WGS sequence"/>
</dbReference>
<keyword evidence="3" id="KW-0815">Transposition</keyword>
<evidence type="ECO:0000256" key="5">
    <source>
        <dbReference type="ARBA" id="ARBA00023172"/>
    </source>
</evidence>
<evidence type="ECO:0000256" key="2">
    <source>
        <dbReference type="ARBA" id="ARBA00011044"/>
    </source>
</evidence>
<sequence>MSKIAVCLKLTPSPEQATVLGSTLRALNDHATRVAQVAHEQGVTRNYDLRKHTYQPLREAGVGSQAAQHVIKRVCDAYRTRRSNLHHGNHGPKGSARRERIESTPITFRPDSAHPYDQRNLSFALDARTISLWTFQGRLKDVPFACSPDQVKTLAECKRGEADLLRRDGVWFLAVTVDVPDTPQIEPDSFLGVDLGIVNIATTSDGQVLAGRRINRYRRRQLRLRQKLQAKGTRPAKRLLRKRRRREARHAKDTNHRISKRIVAEAERTGRGISLEDLTGIRARVRQRRPQRVTLHSWSFHQLGAFITYKAKRAGVPVVFVDPAHSSRECAECSYTHKANRISQASFICRGCGVACHADRNASRVLARRGQDVWDAGRKSHVPPDHP</sequence>
<dbReference type="InterPro" id="IPR010095">
    <property type="entry name" value="Cas12f1-like_TNB"/>
</dbReference>
<evidence type="ECO:0000313" key="8">
    <source>
        <dbReference type="EMBL" id="NYH53752.1"/>
    </source>
</evidence>
<dbReference type="PANTHER" id="PTHR30405:SF11">
    <property type="entry name" value="RNA-GUIDED DNA ENDONUCLEASE RV2885C-RELATED"/>
    <property type="match status" value="1"/>
</dbReference>
<comment type="caution">
    <text evidence="8">The sequence shown here is derived from an EMBL/GenBank/DDBJ whole genome shotgun (WGS) entry which is preliminary data.</text>
</comment>
<accession>A0A7Y9XDF4</accession>
<feature type="domain" description="Probable transposase IS891/IS1136/IS1341" evidence="6">
    <location>
        <begin position="176"/>
        <end position="269"/>
    </location>
</feature>
<dbReference type="Pfam" id="PF07282">
    <property type="entry name" value="Cas12f1-like_TNB"/>
    <property type="match status" value="1"/>
</dbReference>
<dbReference type="EMBL" id="JACCHL010000001">
    <property type="protein sequence ID" value="NYH53752.1"/>
    <property type="molecule type" value="Genomic_DNA"/>
</dbReference>
<dbReference type="NCBIfam" id="NF040570">
    <property type="entry name" value="guided_TnpB"/>
    <property type="match status" value="1"/>
</dbReference>
<dbReference type="InterPro" id="IPR051399">
    <property type="entry name" value="RNA-guided_DNA_endo/Transpos"/>
</dbReference>
<evidence type="ECO:0000313" key="9">
    <source>
        <dbReference type="Proteomes" id="UP000584931"/>
    </source>
</evidence>
<dbReference type="GO" id="GO:0003677">
    <property type="term" value="F:DNA binding"/>
    <property type="evidence" value="ECO:0007669"/>
    <property type="project" value="UniProtKB-KW"/>
</dbReference>
<comment type="similarity">
    <text evidence="1">In the C-terminal section; belongs to the transposase 35 family.</text>
</comment>
<keyword evidence="5" id="KW-0233">DNA recombination</keyword>
<feature type="domain" description="Cas12f1-like TNB" evidence="7">
    <location>
        <begin position="300"/>
        <end position="365"/>
    </location>
</feature>
<evidence type="ECO:0000256" key="4">
    <source>
        <dbReference type="ARBA" id="ARBA00023125"/>
    </source>
</evidence>
<dbReference type="InterPro" id="IPR001959">
    <property type="entry name" value="Transposase"/>
</dbReference>
<dbReference type="AlphaFoldDB" id="A0A7Y9XDF4"/>
<dbReference type="PANTHER" id="PTHR30405">
    <property type="entry name" value="TRANSPOSASE"/>
    <property type="match status" value="1"/>
</dbReference>
<evidence type="ECO:0000256" key="3">
    <source>
        <dbReference type="ARBA" id="ARBA00022578"/>
    </source>
</evidence>
<reference evidence="8 9" key="1">
    <citation type="submission" date="2020-07" db="EMBL/GenBank/DDBJ databases">
        <title>Sequencing the genomes of 1000 actinobacteria strains.</title>
        <authorList>
            <person name="Klenk H.-P."/>
        </authorList>
    </citation>
    <scope>NUCLEOTIDE SEQUENCE [LARGE SCALE GENOMIC DNA]</scope>
    <source>
        <strain evidence="8 9">DSM 45278</strain>
    </source>
</reference>
<dbReference type="GO" id="GO:0032196">
    <property type="term" value="P:transposition"/>
    <property type="evidence" value="ECO:0007669"/>
    <property type="project" value="UniProtKB-KW"/>
</dbReference>